<evidence type="ECO:0000256" key="2">
    <source>
        <dbReference type="SAM" id="MobiDB-lite"/>
    </source>
</evidence>
<gene>
    <name evidence="3" type="primary">Contig14172.g15100</name>
    <name evidence="3" type="ORF">STYLEM_6983</name>
</gene>
<evidence type="ECO:0000256" key="1">
    <source>
        <dbReference type="SAM" id="Coils"/>
    </source>
</evidence>
<dbReference type="OrthoDB" id="10256523at2759"/>
<protein>
    <submittedName>
        <fullName evidence="3">Uncharacterized protein</fullName>
    </submittedName>
</protein>
<dbReference type="InParanoid" id="A0A078A6Z7"/>
<sequence length="735" mass="87994">MVPSERNMQEIKIPLNQAANDGGTAITSNDNSPMPRSLFSINNGGRDSIMRQQSSIGKEYKKELQKQKSVSILKQVLEESILRTAEDQFNQQKMFQKAYREHNQSQFNNNHHRSSVSELSFKKISESVKKVDLSRIHNFVSASQFNEVMTLRHKIDLLEKENEELRVLNREMNEFKQILDHPMEDIDQRRYHLLKSQVIQLTRQNKLLSDTVQSQSRLVRETERMLQYLEEAVMLSSKKAELIYQKRRERILEKKRQEELLRKQQQYQENAKKKRRKQQPQPESKDEGETIKLYEISIDEYKSRMEEDEIQTLDQVREEQIKELFKSADPRNFIQKLRQTFHHTVIQERRAYQESFYDYHPLIQAKSRNYDEFEYNLTINLNQGQILKCESTIVELFKLLNNTYDTIIIKGEFPTSKQINQAKIQLRQSIDQLLLLGLLPVGQIHENKKHIIVKNSNLISQNNYEQWAKYVSDRVQRETMPRMLPSTCDKFISVNNEFIDKERLLNIIRTSMSSKKNAKKLMMNLMSEVFQINNKHRAQIILLSRENTLIKNFQNESQKHLEKFTEFIYSKYNFFAKDFKQHFYKPYKELCLTYKECKLHDNAKKYVMAFLEQFEKTSSDHFQKAFDLFYQEQGPDLKINDRLEDLIRAYNANQKLLMQNLNDYEKIMNIRFKKDEEYQHLLKQKQIEEDKRLAELKEKEQNVDEDANENQKGMDNYETFVKEIKKVNIYNQKSH</sequence>
<evidence type="ECO:0000313" key="3">
    <source>
        <dbReference type="EMBL" id="CDW78014.1"/>
    </source>
</evidence>
<evidence type="ECO:0000313" key="4">
    <source>
        <dbReference type="Proteomes" id="UP000039865"/>
    </source>
</evidence>
<dbReference type="EMBL" id="CCKQ01006694">
    <property type="protein sequence ID" value="CDW78014.1"/>
    <property type="molecule type" value="Genomic_DNA"/>
</dbReference>
<feature type="coiled-coil region" evidence="1">
    <location>
        <begin position="640"/>
        <end position="702"/>
    </location>
</feature>
<keyword evidence="4" id="KW-1185">Reference proteome</keyword>
<feature type="region of interest" description="Disordered" evidence="2">
    <location>
        <begin position="266"/>
        <end position="289"/>
    </location>
</feature>
<name>A0A078A6Z7_STYLE</name>
<dbReference type="Proteomes" id="UP000039865">
    <property type="component" value="Unassembled WGS sequence"/>
</dbReference>
<reference evidence="3 4" key="1">
    <citation type="submission" date="2014-06" db="EMBL/GenBank/DDBJ databases">
        <authorList>
            <person name="Swart Estienne"/>
        </authorList>
    </citation>
    <scope>NUCLEOTIDE SEQUENCE [LARGE SCALE GENOMIC DNA]</scope>
    <source>
        <strain evidence="3 4">130c</strain>
    </source>
</reference>
<keyword evidence="1" id="KW-0175">Coiled coil</keyword>
<feature type="coiled-coil region" evidence="1">
    <location>
        <begin position="148"/>
        <end position="178"/>
    </location>
</feature>
<accession>A0A078A6Z7</accession>
<organism evidence="3 4">
    <name type="scientific">Stylonychia lemnae</name>
    <name type="common">Ciliate</name>
    <dbReference type="NCBI Taxonomy" id="5949"/>
    <lineage>
        <taxon>Eukaryota</taxon>
        <taxon>Sar</taxon>
        <taxon>Alveolata</taxon>
        <taxon>Ciliophora</taxon>
        <taxon>Intramacronucleata</taxon>
        <taxon>Spirotrichea</taxon>
        <taxon>Stichotrichia</taxon>
        <taxon>Sporadotrichida</taxon>
        <taxon>Oxytrichidae</taxon>
        <taxon>Stylonychinae</taxon>
        <taxon>Stylonychia</taxon>
    </lineage>
</organism>
<dbReference type="AlphaFoldDB" id="A0A078A6Z7"/>
<proteinExistence type="predicted"/>